<dbReference type="AlphaFoldDB" id="A0A6A5S866"/>
<evidence type="ECO:0000313" key="2">
    <source>
        <dbReference type="Proteomes" id="UP000800038"/>
    </source>
</evidence>
<dbReference type="OrthoDB" id="194358at2759"/>
<protein>
    <submittedName>
        <fullName evidence="1">Uncharacterized protein</fullName>
    </submittedName>
</protein>
<dbReference type="EMBL" id="ML976250">
    <property type="protein sequence ID" value="KAF1935628.1"/>
    <property type="molecule type" value="Genomic_DNA"/>
</dbReference>
<proteinExistence type="predicted"/>
<reference evidence="1" key="1">
    <citation type="journal article" date="2020" name="Stud. Mycol.">
        <title>101 Dothideomycetes genomes: a test case for predicting lifestyles and emergence of pathogens.</title>
        <authorList>
            <person name="Haridas S."/>
            <person name="Albert R."/>
            <person name="Binder M."/>
            <person name="Bloem J."/>
            <person name="Labutti K."/>
            <person name="Salamov A."/>
            <person name="Andreopoulos B."/>
            <person name="Baker S."/>
            <person name="Barry K."/>
            <person name="Bills G."/>
            <person name="Bluhm B."/>
            <person name="Cannon C."/>
            <person name="Castanera R."/>
            <person name="Culley D."/>
            <person name="Daum C."/>
            <person name="Ezra D."/>
            <person name="Gonzalez J."/>
            <person name="Henrissat B."/>
            <person name="Kuo A."/>
            <person name="Liang C."/>
            <person name="Lipzen A."/>
            <person name="Lutzoni F."/>
            <person name="Magnuson J."/>
            <person name="Mondo S."/>
            <person name="Nolan M."/>
            <person name="Ohm R."/>
            <person name="Pangilinan J."/>
            <person name="Park H.-J."/>
            <person name="Ramirez L."/>
            <person name="Alfaro M."/>
            <person name="Sun H."/>
            <person name="Tritt A."/>
            <person name="Yoshinaga Y."/>
            <person name="Zwiers L.-H."/>
            <person name="Turgeon B."/>
            <person name="Goodwin S."/>
            <person name="Spatafora J."/>
            <person name="Crous P."/>
            <person name="Grigoriev I."/>
        </authorList>
    </citation>
    <scope>NUCLEOTIDE SEQUENCE</scope>
    <source>
        <strain evidence="1">CBS 161.51</strain>
    </source>
</reference>
<dbReference type="Proteomes" id="UP000800038">
    <property type="component" value="Unassembled WGS sequence"/>
</dbReference>
<name>A0A6A5S866_9PLEO</name>
<evidence type="ECO:0000313" key="1">
    <source>
        <dbReference type="EMBL" id="KAF1935628.1"/>
    </source>
</evidence>
<accession>A0A6A5S866</accession>
<keyword evidence="2" id="KW-1185">Reference proteome</keyword>
<sequence length="453" mass="49844">MTSLPWITFETSPSGNTVTYHEPGLKPSLSEAHARAVESSWRPSFVTLVGRRSKTILLDRLLGGNLAIPVHKEVYLWSLPQQSGGAPLVVIDCGMQNSQSPSPNPTAARRATPATSWSLPKIRNVNATLCGRVFSPFSSVICCFVSDLGGPRAVAKWLADLANVAAPDLPTVPRILLVVETTSDTFDERIAANKATAQLHQALQINDCIPENLPSRRNIGEIEVLGLQSSKLTQARARALKRRLLAMSEVSMKERASDYTQFSYAHFQALTKQALSHISSNITTPFHFAGASRPRGFTTDLLEACLSDFLQQMPSQAWLWHFAAPLIASALLLASYPPNAHNFAPDYLFNALYSAPCRAAIATYTMHKEIQRKFVSAVLHEFRIIFKTRNSNTLSTSELHRQTLSANHHHLADLKSHRTCFCCFLRMPEKVLACGGLGSWHHCLCGQHLGGQG</sequence>
<organism evidence="1 2">
    <name type="scientific">Clathrospora elynae</name>
    <dbReference type="NCBI Taxonomy" id="706981"/>
    <lineage>
        <taxon>Eukaryota</taxon>
        <taxon>Fungi</taxon>
        <taxon>Dikarya</taxon>
        <taxon>Ascomycota</taxon>
        <taxon>Pezizomycotina</taxon>
        <taxon>Dothideomycetes</taxon>
        <taxon>Pleosporomycetidae</taxon>
        <taxon>Pleosporales</taxon>
        <taxon>Diademaceae</taxon>
        <taxon>Clathrospora</taxon>
    </lineage>
</organism>
<gene>
    <name evidence="1" type="ORF">EJ02DRAFT_471059</name>
</gene>